<dbReference type="AlphaFoldDB" id="A0A150GIB6"/>
<comment type="similarity">
    <text evidence="2">Belongs to the LDH/MDH superfamily. MDH type 2 family.</text>
</comment>
<dbReference type="InterPro" id="IPR011274">
    <property type="entry name" value="Malate_DH_NAD-dep_euk"/>
</dbReference>
<sequence length="804" mass="84156">MGPPNCPNETAIQVTDAANDEGVREPLLTPAAGHEFRYGEAPPLQSNFWDCTINLTKVILGAGIMAMPRAVALLGWGAGLSLLLIVGLLTHFTVHGLVYASDRCGRDTYSALVRHALGPVSERVLQAVLLLGCLGFEVVYVDIIGDMLVGEAPDHDGLLQWWVSRPVVLAALTVVLLAPLASLRTMGHLGAINVVGLASLAAFAAATVWLGVAAVTRGSAHVLPAGPDLPALGPDAASRITAALAVIPIVLTATSCHQSVHPLRSMLVPYKPAVLDRVVASSLSGVVALFAVVCVAAYTAFGPDVRGNFLNNLSPPQLEPLIGRTAAAIVSYGVRGGYAVSLMGSCVLIMFPLRQSLLEMVAPWAVLPGPPPAVLHLGSTYGLLAAAYGIAVFIPSIWTVISFVGAVACTIMCFILPAALLIKYKDGPSLSHRLQRLAAWLVGALGVALFLNVFVGMWLAASRPAAPSVPPPSGAPGDAAGEVAEGVLAAAWEWAKIATGNMLGPDQPVILHLLDLEPAKNALEGLRMELVDGAYPLLEGVLTFTDVAAACRGVDVAVMVGGYPRKAGEERKDVMAKNVSIYKSQAAALAENASKDVKVVVVANPANTNALILAENAPSIPPRNITCLTRLDHNRALGQISERTGSHVSAVRNVIIWGNHSSTQYPDVNHGSAGGKPIRAAVGDDAWLDGEFITTVQQRGAAIIKARGLSSALSAANAVCNHVRDWLRGTPAGAWTSMGVVSEGAYGVQPGLVYSYPVTCAGGQWKVVEGLPIDEASRSRMRTTEAELKEERDLALQCLAERKE</sequence>
<evidence type="ECO:0000259" key="14">
    <source>
        <dbReference type="Pfam" id="PF02866"/>
    </source>
</evidence>
<dbReference type="Gene3D" id="3.90.110.10">
    <property type="entry name" value="Lactate dehydrogenase/glycoside hydrolase, family 4, C-terminal"/>
    <property type="match status" value="1"/>
</dbReference>
<dbReference type="PANTHER" id="PTHR23382">
    <property type="entry name" value="MALATE DEHYDROGENASE"/>
    <property type="match status" value="1"/>
</dbReference>
<dbReference type="InterPro" id="IPR036291">
    <property type="entry name" value="NAD(P)-bd_dom_sf"/>
</dbReference>
<dbReference type="InterPro" id="IPR015955">
    <property type="entry name" value="Lactate_DH/Glyco_Ohase_4_C"/>
</dbReference>
<protein>
    <recommendedName>
        <fullName evidence="3">malate dehydrogenase</fullName>
        <ecNumber evidence="3">1.1.1.37</ecNumber>
    </recommendedName>
</protein>
<evidence type="ECO:0000256" key="3">
    <source>
        <dbReference type="ARBA" id="ARBA00012995"/>
    </source>
</evidence>
<dbReference type="InterPro" id="IPR001252">
    <property type="entry name" value="Malate_DH_AS"/>
</dbReference>
<feature type="transmembrane region" description="Helical" evidence="11">
    <location>
        <begin position="374"/>
        <end position="394"/>
    </location>
</feature>
<feature type="domain" description="Lactate/malate dehydrogenase C-terminal" evidence="14">
    <location>
        <begin position="629"/>
        <end position="793"/>
    </location>
</feature>
<dbReference type="PROSITE" id="PS00068">
    <property type="entry name" value="MDH"/>
    <property type="match status" value="1"/>
</dbReference>
<keyword evidence="4 11" id="KW-0812">Transmembrane</keyword>
<dbReference type="InterPro" id="IPR010945">
    <property type="entry name" value="Malate_DH_type2"/>
</dbReference>
<dbReference type="Pfam" id="PF02866">
    <property type="entry name" value="Ldh_1_C"/>
    <property type="match status" value="1"/>
</dbReference>
<dbReference type="InterPro" id="IPR022383">
    <property type="entry name" value="Lactate/malate_DH_C"/>
</dbReference>
<keyword evidence="5" id="KW-0813">Transport</keyword>
<evidence type="ECO:0000256" key="9">
    <source>
        <dbReference type="ARBA" id="ARBA00023136"/>
    </source>
</evidence>
<feature type="transmembrane region" description="Helical" evidence="11">
    <location>
        <begin position="73"/>
        <end position="100"/>
    </location>
</feature>
<dbReference type="GO" id="GO:0006865">
    <property type="term" value="P:amino acid transport"/>
    <property type="evidence" value="ECO:0007669"/>
    <property type="project" value="UniProtKB-KW"/>
</dbReference>
<dbReference type="OrthoDB" id="4069699at2759"/>
<evidence type="ECO:0000256" key="10">
    <source>
        <dbReference type="ARBA" id="ARBA00048313"/>
    </source>
</evidence>
<dbReference type="InterPro" id="IPR013057">
    <property type="entry name" value="AA_transpt_TM"/>
</dbReference>
<dbReference type="FunFam" id="3.90.110.10:FF:000002">
    <property type="entry name" value="Malate dehydrogenase"/>
    <property type="match status" value="1"/>
</dbReference>
<comment type="catalytic activity">
    <reaction evidence="10">
        <text>(S)-malate + NAD(+) = oxaloacetate + NADH + H(+)</text>
        <dbReference type="Rhea" id="RHEA:21432"/>
        <dbReference type="ChEBI" id="CHEBI:15378"/>
        <dbReference type="ChEBI" id="CHEBI:15589"/>
        <dbReference type="ChEBI" id="CHEBI:16452"/>
        <dbReference type="ChEBI" id="CHEBI:57540"/>
        <dbReference type="ChEBI" id="CHEBI:57945"/>
        <dbReference type="EC" id="1.1.1.37"/>
    </reaction>
</comment>
<organism evidence="15 16">
    <name type="scientific">Gonium pectorale</name>
    <name type="common">Green alga</name>
    <dbReference type="NCBI Taxonomy" id="33097"/>
    <lineage>
        <taxon>Eukaryota</taxon>
        <taxon>Viridiplantae</taxon>
        <taxon>Chlorophyta</taxon>
        <taxon>core chlorophytes</taxon>
        <taxon>Chlorophyceae</taxon>
        <taxon>CS clade</taxon>
        <taxon>Chlamydomonadales</taxon>
        <taxon>Volvocaceae</taxon>
        <taxon>Gonium</taxon>
    </lineage>
</organism>
<feature type="transmembrane region" description="Helical" evidence="11">
    <location>
        <begin position="437"/>
        <end position="461"/>
    </location>
</feature>
<dbReference type="Pfam" id="PF01490">
    <property type="entry name" value="Aa_trans"/>
    <property type="match status" value="1"/>
</dbReference>
<dbReference type="SUPFAM" id="SSF56327">
    <property type="entry name" value="LDH C-terminal domain-like"/>
    <property type="match status" value="1"/>
</dbReference>
<dbReference type="NCBIfam" id="TIGR01759">
    <property type="entry name" value="MalateDH-SF1"/>
    <property type="match status" value="1"/>
</dbReference>
<dbReference type="SUPFAM" id="SSF51735">
    <property type="entry name" value="NAD(P)-binding Rossmann-fold domains"/>
    <property type="match status" value="1"/>
</dbReference>
<feature type="domain" description="Lactate/malate dehydrogenase N-terminal" evidence="12">
    <location>
        <begin position="506"/>
        <end position="625"/>
    </location>
</feature>
<keyword evidence="7" id="KW-0560">Oxidoreductase</keyword>
<feature type="transmembrane region" description="Helical" evidence="11">
    <location>
        <begin position="124"/>
        <end position="143"/>
    </location>
</feature>
<feature type="transmembrane region" description="Helical" evidence="11">
    <location>
        <begin position="321"/>
        <end position="353"/>
    </location>
</feature>
<dbReference type="GO" id="GO:0016020">
    <property type="term" value="C:membrane"/>
    <property type="evidence" value="ECO:0007669"/>
    <property type="project" value="UniProtKB-SubCell"/>
</dbReference>
<feature type="transmembrane region" description="Helical" evidence="11">
    <location>
        <begin position="194"/>
        <end position="216"/>
    </location>
</feature>
<dbReference type="FunFam" id="3.40.50.720:FF:000010">
    <property type="entry name" value="Malate dehydrogenase"/>
    <property type="match status" value="1"/>
</dbReference>
<evidence type="ECO:0000256" key="1">
    <source>
        <dbReference type="ARBA" id="ARBA00004370"/>
    </source>
</evidence>
<dbReference type="CDD" id="cd01336">
    <property type="entry name" value="MDH_cytoplasmic_cytosolic"/>
    <property type="match status" value="1"/>
</dbReference>
<name>A0A150GIB6_GONPE</name>
<dbReference type="EMBL" id="LSYV01000022">
    <property type="protein sequence ID" value="KXZ49405.1"/>
    <property type="molecule type" value="Genomic_DNA"/>
</dbReference>
<evidence type="ECO:0000256" key="11">
    <source>
        <dbReference type="SAM" id="Phobius"/>
    </source>
</evidence>
<evidence type="ECO:0000256" key="7">
    <source>
        <dbReference type="ARBA" id="ARBA00023002"/>
    </source>
</evidence>
<feature type="transmembrane region" description="Helical" evidence="11">
    <location>
        <begin position="278"/>
        <end position="301"/>
    </location>
</feature>
<dbReference type="STRING" id="33097.A0A150GIB6"/>
<keyword evidence="5" id="KW-0029">Amino-acid transport</keyword>
<accession>A0A150GIB6</accession>
<keyword evidence="16" id="KW-1185">Reference proteome</keyword>
<evidence type="ECO:0000256" key="5">
    <source>
        <dbReference type="ARBA" id="ARBA00022970"/>
    </source>
</evidence>
<evidence type="ECO:0000256" key="6">
    <source>
        <dbReference type="ARBA" id="ARBA00022989"/>
    </source>
</evidence>
<evidence type="ECO:0000256" key="4">
    <source>
        <dbReference type="ARBA" id="ARBA00022692"/>
    </source>
</evidence>
<keyword evidence="6 11" id="KW-1133">Transmembrane helix</keyword>
<reference evidence="16" key="1">
    <citation type="journal article" date="2016" name="Nat. Commun.">
        <title>The Gonium pectorale genome demonstrates co-option of cell cycle regulation during the evolution of multicellularity.</title>
        <authorList>
            <person name="Hanschen E.R."/>
            <person name="Marriage T.N."/>
            <person name="Ferris P.J."/>
            <person name="Hamaji T."/>
            <person name="Toyoda A."/>
            <person name="Fujiyama A."/>
            <person name="Neme R."/>
            <person name="Noguchi H."/>
            <person name="Minakuchi Y."/>
            <person name="Suzuki M."/>
            <person name="Kawai-Toyooka H."/>
            <person name="Smith D.R."/>
            <person name="Sparks H."/>
            <person name="Anderson J."/>
            <person name="Bakaric R."/>
            <person name="Luria V."/>
            <person name="Karger A."/>
            <person name="Kirschner M.W."/>
            <person name="Durand P.M."/>
            <person name="Michod R.E."/>
            <person name="Nozaki H."/>
            <person name="Olson B.J."/>
        </authorList>
    </citation>
    <scope>NUCLEOTIDE SEQUENCE [LARGE SCALE GENOMIC DNA]</scope>
    <source>
        <strain evidence="16">NIES-2863</strain>
    </source>
</reference>
<comment type="caution">
    <text evidence="15">The sequence shown here is derived from an EMBL/GenBank/DDBJ whole genome shotgun (WGS) entry which is preliminary data.</text>
</comment>
<dbReference type="GO" id="GO:0006108">
    <property type="term" value="P:malate metabolic process"/>
    <property type="evidence" value="ECO:0007669"/>
    <property type="project" value="InterPro"/>
</dbReference>
<dbReference type="Gene3D" id="3.40.50.720">
    <property type="entry name" value="NAD(P)-binding Rossmann-like Domain"/>
    <property type="match status" value="1"/>
</dbReference>
<feature type="transmembrane region" description="Helical" evidence="11">
    <location>
        <begin position="163"/>
        <end position="182"/>
    </location>
</feature>
<keyword evidence="9 11" id="KW-0472">Membrane</keyword>
<comment type="subcellular location">
    <subcellularLocation>
        <location evidence="1">Membrane</location>
    </subcellularLocation>
</comment>
<evidence type="ECO:0000259" key="12">
    <source>
        <dbReference type="Pfam" id="PF00056"/>
    </source>
</evidence>
<gene>
    <name evidence="15" type="ORF">GPECTOR_21g631</name>
</gene>
<dbReference type="NCBIfam" id="NF003916">
    <property type="entry name" value="PRK05442.1"/>
    <property type="match status" value="1"/>
</dbReference>
<dbReference type="EC" id="1.1.1.37" evidence="3"/>
<dbReference type="Proteomes" id="UP000075714">
    <property type="component" value="Unassembled WGS sequence"/>
</dbReference>
<feature type="transmembrane region" description="Helical" evidence="11">
    <location>
        <begin position="400"/>
        <end position="422"/>
    </location>
</feature>
<dbReference type="GO" id="GO:0030060">
    <property type="term" value="F:L-malate dehydrogenase (NAD+) activity"/>
    <property type="evidence" value="ECO:0007669"/>
    <property type="project" value="UniProtKB-EC"/>
</dbReference>
<dbReference type="Pfam" id="PF00056">
    <property type="entry name" value="Ldh_1_N"/>
    <property type="match status" value="1"/>
</dbReference>
<evidence type="ECO:0000256" key="2">
    <source>
        <dbReference type="ARBA" id="ARBA00009613"/>
    </source>
</evidence>
<evidence type="ECO:0000313" key="16">
    <source>
        <dbReference type="Proteomes" id="UP000075714"/>
    </source>
</evidence>
<evidence type="ECO:0000313" key="15">
    <source>
        <dbReference type="EMBL" id="KXZ49405.1"/>
    </source>
</evidence>
<feature type="domain" description="Amino acid transporter transmembrane" evidence="13">
    <location>
        <begin position="46"/>
        <end position="454"/>
    </location>
</feature>
<proteinExistence type="inferred from homology"/>
<keyword evidence="8" id="KW-0520">NAD</keyword>
<evidence type="ECO:0000259" key="13">
    <source>
        <dbReference type="Pfam" id="PF01490"/>
    </source>
</evidence>
<evidence type="ECO:0000256" key="8">
    <source>
        <dbReference type="ARBA" id="ARBA00023027"/>
    </source>
</evidence>
<dbReference type="InterPro" id="IPR001236">
    <property type="entry name" value="Lactate/malate_DH_N"/>
</dbReference>